<dbReference type="SUPFAM" id="SSF46689">
    <property type="entry name" value="Homeodomain-like"/>
    <property type="match status" value="1"/>
</dbReference>
<dbReference type="SMART" id="SM00342">
    <property type="entry name" value="HTH_ARAC"/>
    <property type="match status" value="1"/>
</dbReference>
<evidence type="ECO:0000256" key="2">
    <source>
        <dbReference type="ARBA" id="ARBA00023125"/>
    </source>
</evidence>
<dbReference type="InterPro" id="IPR018060">
    <property type="entry name" value="HTH_AraC"/>
</dbReference>
<evidence type="ECO:0000256" key="1">
    <source>
        <dbReference type="ARBA" id="ARBA00023015"/>
    </source>
</evidence>
<accession>A0A9D2BIP9</accession>
<dbReference type="PANTHER" id="PTHR43280:SF28">
    <property type="entry name" value="HTH-TYPE TRANSCRIPTIONAL ACTIVATOR RHAS"/>
    <property type="match status" value="1"/>
</dbReference>
<gene>
    <name evidence="5" type="ORF">H9734_10980</name>
</gene>
<comment type="caution">
    <text evidence="5">The sequence shown here is derived from an EMBL/GenBank/DDBJ whole genome shotgun (WGS) entry which is preliminary data.</text>
</comment>
<keyword evidence="3" id="KW-0804">Transcription</keyword>
<evidence type="ECO:0000313" key="6">
    <source>
        <dbReference type="Proteomes" id="UP000886890"/>
    </source>
</evidence>
<dbReference type="AlphaFoldDB" id="A0A9D2BIP9"/>
<feature type="domain" description="HTH araC/xylS-type" evidence="4">
    <location>
        <begin position="8"/>
        <end position="103"/>
    </location>
</feature>
<reference evidence="5" key="1">
    <citation type="journal article" date="2021" name="PeerJ">
        <title>Extensive microbial diversity within the chicken gut microbiome revealed by metagenomics and culture.</title>
        <authorList>
            <person name="Gilroy R."/>
            <person name="Ravi A."/>
            <person name="Getino M."/>
            <person name="Pursley I."/>
            <person name="Horton D.L."/>
            <person name="Alikhan N.F."/>
            <person name="Baker D."/>
            <person name="Gharbi K."/>
            <person name="Hall N."/>
            <person name="Watson M."/>
            <person name="Adriaenssens E.M."/>
            <person name="Foster-Nyarko E."/>
            <person name="Jarju S."/>
            <person name="Secka A."/>
            <person name="Antonio M."/>
            <person name="Oren A."/>
            <person name="Chaudhuri R.R."/>
            <person name="La Ragione R."/>
            <person name="Hildebrand F."/>
            <person name="Pallen M.J."/>
        </authorList>
    </citation>
    <scope>NUCLEOTIDE SEQUENCE</scope>
    <source>
        <strain evidence="5">CHK183-1962</strain>
    </source>
</reference>
<keyword evidence="2" id="KW-0238">DNA-binding</keyword>
<organism evidence="5 6">
    <name type="scientific">Candidatus Fusicatenibacter merdavium</name>
    <dbReference type="NCBI Taxonomy" id="2838600"/>
    <lineage>
        <taxon>Bacteria</taxon>
        <taxon>Bacillati</taxon>
        <taxon>Bacillota</taxon>
        <taxon>Clostridia</taxon>
        <taxon>Lachnospirales</taxon>
        <taxon>Lachnospiraceae</taxon>
        <taxon>Fusicatenibacter</taxon>
    </lineage>
</organism>
<sequence>MLYSSCRIHEHLSDENLSLKFIAENLLYVNVNYLSRTFTRQTGEKFSAYLNRTRIEKAQKLLKGPSPNIHKIAEQVGFGSNPQYFSQVFKKYTGMTPSQYAEQGSPV</sequence>
<dbReference type="PANTHER" id="PTHR43280">
    <property type="entry name" value="ARAC-FAMILY TRANSCRIPTIONAL REGULATOR"/>
    <property type="match status" value="1"/>
</dbReference>
<dbReference type="GO" id="GO:0043565">
    <property type="term" value="F:sequence-specific DNA binding"/>
    <property type="evidence" value="ECO:0007669"/>
    <property type="project" value="InterPro"/>
</dbReference>
<dbReference type="Gene3D" id="1.10.10.60">
    <property type="entry name" value="Homeodomain-like"/>
    <property type="match status" value="2"/>
</dbReference>
<evidence type="ECO:0000313" key="5">
    <source>
        <dbReference type="EMBL" id="HIX78100.1"/>
    </source>
</evidence>
<dbReference type="PROSITE" id="PS01124">
    <property type="entry name" value="HTH_ARAC_FAMILY_2"/>
    <property type="match status" value="1"/>
</dbReference>
<evidence type="ECO:0000259" key="4">
    <source>
        <dbReference type="PROSITE" id="PS01124"/>
    </source>
</evidence>
<proteinExistence type="predicted"/>
<dbReference type="GO" id="GO:0003700">
    <property type="term" value="F:DNA-binding transcription factor activity"/>
    <property type="evidence" value="ECO:0007669"/>
    <property type="project" value="InterPro"/>
</dbReference>
<dbReference type="Proteomes" id="UP000886890">
    <property type="component" value="Unassembled WGS sequence"/>
</dbReference>
<protein>
    <submittedName>
        <fullName evidence="5">Helix-turn-helix domain-containing protein</fullName>
    </submittedName>
</protein>
<dbReference type="Pfam" id="PF12833">
    <property type="entry name" value="HTH_18"/>
    <property type="match status" value="1"/>
</dbReference>
<evidence type="ECO:0000256" key="3">
    <source>
        <dbReference type="ARBA" id="ARBA00023163"/>
    </source>
</evidence>
<reference evidence="5" key="2">
    <citation type="submission" date="2021-04" db="EMBL/GenBank/DDBJ databases">
        <authorList>
            <person name="Gilroy R."/>
        </authorList>
    </citation>
    <scope>NUCLEOTIDE SEQUENCE</scope>
    <source>
        <strain evidence="5">CHK183-1962</strain>
    </source>
</reference>
<name>A0A9D2BIP9_9FIRM</name>
<dbReference type="InterPro" id="IPR009057">
    <property type="entry name" value="Homeodomain-like_sf"/>
</dbReference>
<keyword evidence="1" id="KW-0805">Transcription regulation</keyword>
<dbReference type="EMBL" id="DXEK01000181">
    <property type="protein sequence ID" value="HIX78100.1"/>
    <property type="molecule type" value="Genomic_DNA"/>
</dbReference>